<reference evidence="1 2" key="1">
    <citation type="submission" date="2017-05" db="EMBL/GenBank/DDBJ databases">
        <title>Complete and WGS of Bordetella genogroups.</title>
        <authorList>
            <person name="Spilker T."/>
            <person name="LiPuma J."/>
        </authorList>
    </citation>
    <scope>NUCLEOTIDE SEQUENCE [LARGE SCALE GENOMIC DNA]</scope>
    <source>
        <strain evidence="1 2">AU9919</strain>
    </source>
</reference>
<dbReference type="AlphaFoldDB" id="A0A261U3F5"/>
<dbReference type="InterPro" id="IPR010287">
    <property type="entry name" value="DUF892_YciF-like"/>
</dbReference>
<keyword evidence="2" id="KW-1185">Reference proteome</keyword>
<dbReference type="CDD" id="cd00657">
    <property type="entry name" value="Ferritin_like"/>
    <property type="match status" value="1"/>
</dbReference>
<dbReference type="InterPro" id="IPR012347">
    <property type="entry name" value="Ferritin-like"/>
</dbReference>
<dbReference type="Gene3D" id="1.20.1260.10">
    <property type="match status" value="1"/>
</dbReference>
<dbReference type="RefSeq" id="WP_094821148.1">
    <property type="nucleotide sequence ID" value="NZ_NEVO01000007.1"/>
</dbReference>
<evidence type="ECO:0000313" key="2">
    <source>
        <dbReference type="Proteomes" id="UP000216885"/>
    </source>
</evidence>
<protein>
    <submittedName>
        <fullName evidence="1">Uncharacterized protein</fullName>
    </submittedName>
</protein>
<dbReference type="Pfam" id="PF05974">
    <property type="entry name" value="DUF892"/>
    <property type="match status" value="1"/>
</dbReference>
<sequence length="173" mass="19669">MERNDSKASEHLMDWLRDAHAMEEQAETMLTSMASRIENYPDLHQRIQRHIEETREQQRLVRSCIERRGGDTSMLKDLTAKAMATFQGFSGVFASDEVVKGSLFSFAFENLEIAAYTQLKEAASFVGDTETAEICQRILVEEQAMAQWLADNSPALVRHFLARAQDPDAQAKR</sequence>
<gene>
    <name evidence="1" type="ORF">CAL20_11575</name>
</gene>
<dbReference type="InterPro" id="IPR009078">
    <property type="entry name" value="Ferritin-like_SF"/>
</dbReference>
<organism evidence="1 2">
    <name type="scientific">Bordetella genomosp. 4</name>
    <dbReference type="NCBI Taxonomy" id="463044"/>
    <lineage>
        <taxon>Bacteria</taxon>
        <taxon>Pseudomonadati</taxon>
        <taxon>Pseudomonadota</taxon>
        <taxon>Betaproteobacteria</taxon>
        <taxon>Burkholderiales</taxon>
        <taxon>Alcaligenaceae</taxon>
        <taxon>Bordetella</taxon>
    </lineage>
</organism>
<comment type="caution">
    <text evidence="1">The sequence shown here is derived from an EMBL/GenBank/DDBJ whole genome shotgun (WGS) entry which is preliminary data.</text>
</comment>
<accession>A0A261U3F5</accession>
<proteinExistence type="predicted"/>
<dbReference type="EMBL" id="NEVQ01000013">
    <property type="protein sequence ID" value="OZI56081.1"/>
    <property type="molecule type" value="Genomic_DNA"/>
</dbReference>
<dbReference type="OrthoDB" id="7273732at2"/>
<evidence type="ECO:0000313" key="1">
    <source>
        <dbReference type="EMBL" id="OZI56081.1"/>
    </source>
</evidence>
<dbReference type="SUPFAM" id="SSF47240">
    <property type="entry name" value="Ferritin-like"/>
    <property type="match status" value="1"/>
</dbReference>
<name>A0A261U3F5_9BORD</name>
<dbReference type="Proteomes" id="UP000216885">
    <property type="component" value="Unassembled WGS sequence"/>
</dbReference>